<dbReference type="InterPro" id="IPR002668">
    <property type="entry name" value="CNT_N_dom"/>
</dbReference>
<evidence type="ECO:0000256" key="5">
    <source>
        <dbReference type="ARBA" id="ARBA00022989"/>
    </source>
</evidence>
<feature type="transmembrane region" description="Helical" evidence="7">
    <location>
        <begin position="307"/>
        <end position="326"/>
    </location>
</feature>
<dbReference type="InterPro" id="IPR008276">
    <property type="entry name" value="C_nuclsd_transpt"/>
</dbReference>
<keyword evidence="5 7" id="KW-1133">Transmembrane helix</keyword>
<evidence type="ECO:0000313" key="11">
    <source>
        <dbReference type="EMBL" id="MFL9924991.1"/>
    </source>
</evidence>
<dbReference type="InterPro" id="IPR011642">
    <property type="entry name" value="Gate_dom"/>
</dbReference>
<feature type="transmembrane region" description="Helical" evidence="7">
    <location>
        <begin position="156"/>
        <end position="174"/>
    </location>
</feature>
<dbReference type="Proteomes" id="UP001629246">
    <property type="component" value="Unassembled WGS sequence"/>
</dbReference>
<feature type="domain" description="Concentrative nucleoside transporter N-terminal" evidence="8">
    <location>
        <begin position="9"/>
        <end position="81"/>
    </location>
</feature>
<dbReference type="PANTHER" id="PTHR10590:SF4">
    <property type="entry name" value="SOLUTE CARRIER FAMILY 28 MEMBER 3"/>
    <property type="match status" value="1"/>
</dbReference>
<evidence type="ECO:0000256" key="4">
    <source>
        <dbReference type="ARBA" id="ARBA00022692"/>
    </source>
</evidence>
<feature type="transmembrane region" description="Helical" evidence="7">
    <location>
        <begin position="29"/>
        <end position="49"/>
    </location>
</feature>
<dbReference type="InterPro" id="IPR011657">
    <property type="entry name" value="CNT_C_dom"/>
</dbReference>
<proteinExistence type="inferred from homology"/>
<evidence type="ECO:0000259" key="9">
    <source>
        <dbReference type="Pfam" id="PF07662"/>
    </source>
</evidence>
<feature type="transmembrane region" description="Helical" evidence="7">
    <location>
        <begin position="194"/>
        <end position="215"/>
    </location>
</feature>
<keyword evidence="3" id="KW-1003">Cell membrane</keyword>
<accession>A0ABW9A961</accession>
<evidence type="ECO:0000313" key="12">
    <source>
        <dbReference type="Proteomes" id="UP001629246"/>
    </source>
</evidence>
<feature type="transmembrane region" description="Helical" evidence="7">
    <location>
        <begin position="56"/>
        <end position="78"/>
    </location>
</feature>
<feature type="transmembrane region" description="Helical" evidence="7">
    <location>
        <begin position="411"/>
        <end position="439"/>
    </location>
</feature>
<evidence type="ECO:0000259" key="10">
    <source>
        <dbReference type="Pfam" id="PF07670"/>
    </source>
</evidence>
<comment type="similarity">
    <text evidence="2">Belongs to the concentrative nucleoside transporter (CNT) (TC 2.A.41) family.</text>
</comment>
<dbReference type="Pfam" id="PF07670">
    <property type="entry name" value="Gate"/>
    <property type="match status" value="1"/>
</dbReference>
<keyword evidence="6 7" id="KW-0472">Membrane</keyword>
<organism evidence="11 12">
    <name type="scientific">Herbaspirillum lusitanum</name>
    <dbReference type="NCBI Taxonomy" id="213312"/>
    <lineage>
        <taxon>Bacteria</taxon>
        <taxon>Pseudomonadati</taxon>
        <taxon>Pseudomonadota</taxon>
        <taxon>Betaproteobacteria</taxon>
        <taxon>Burkholderiales</taxon>
        <taxon>Oxalobacteraceae</taxon>
        <taxon>Herbaspirillum</taxon>
    </lineage>
</organism>
<evidence type="ECO:0000256" key="3">
    <source>
        <dbReference type="ARBA" id="ARBA00022475"/>
    </source>
</evidence>
<dbReference type="PANTHER" id="PTHR10590">
    <property type="entry name" value="SODIUM/NUCLEOSIDE COTRANSPORTER"/>
    <property type="match status" value="1"/>
</dbReference>
<feature type="transmembrane region" description="Helical" evidence="7">
    <location>
        <begin position="227"/>
        <end position="250"/>
    </location>
</feature>
<feature type="transmembrane region" description="Helical" evidence="7">
    <location>
        <begin position="115"/>
        <end position="136"/>
    </location>
</feature>
<dbReference type="Pfam" id="PF07662">
    <property type="entry name" value="Nucleos_tra2_C"/>
    <property type="match status" value="1"/>
</dbReference>
<feature type="transmembrane region" description="Helical" evidence="7">
    <location>
        <begin position="451"/>
        <end position="471"/>
    </location>
</feature>
<name>A0ABW9A961_9BURK</name>
<dbReference type="RefSeq" id="WP_408158146.1">
    <property type="nucleotide sequence ID" value="NZ_JAQQFM010000005.1"/>
</dbReference>
<comment type="caution">
    <text evidence="11">The sequence shown here is derived from an EMBL/GenBank/DDBJ whole genome shotgun (WGS) entry which is preliminary data.</text>
</comment>
<protein>
    <submittedName>
        <fullName evidence="11">Nucleoside transporter C-terminal domain-containing protein</fullName>
    </submittedName>
</protein>
<keyword evidence="4 7" id="KW-0812">Transmembrane</keyword>
<dbReference type="EMBL" id="JAQQFM010000005">
    <property type="protein sequence ID" value="MFL9924991.1"/>
    <property type="molecule type" value="Genomic_DNA"/>
</dbReference>
<feature type="domain" description="Concentrative nucleoside transporter C-terminal" evidence="9">
    <location>
        <begin position="231"/>
        <end position="468"/>
    </location>
</feature>
<comment type="subcellular location">
    <subcellularLocation>
        <location evidence="1">Cell membrane</location>
        <topology evidence="1">Multi-pass membrane protein</topology>
    </subcellularLocation>
</comment>
<gene>
    <name evidence="11" type="ORF">PQR62_12005</name>
</gene>
<evidence type="ECO:0000259" key="8">
    <source>
        <dbReference type="Pfam" id="PF01773"/>
    </source>
</evidence>
<evidence type="ECO:0000256" key="6">
    <source>
        <dbReference type="ARBA" id="ARBA00023136"/>
    </source>
</evidence>
<reference evidence="11 12" key="1">
    <citation type="journal article" date="2024" name="Chem. Sci.">
        <title>Discovery of megapolipeptins by genome mining of a Burkholderiales bacteria collection.</title>
        <authorList>
            <person name="Paulo B.S."/>
            <person name="Recchia M.J.J."/>
            <person name="Lee S."/>
            <person name="Fergusson C.H."/>
            <person name="Romanowski S.B."/>
            <person name="Hernandez A."/>
            <person name="Krull N."/>
            <person name="Liu D.Y."/>
            <person name="Cavanagh H."/>
            <person name="Bos A."/>
            <person name="Gray C.A."/>
            <person name="Murphy B.T."/>
            <person name="Linington R.G."/>
            <person name="Eustaquio A.S."/>
        </authorList>
    </citation>
    <scope>NUCLEOTIDE SEQUENCE [LARGE SCALE GENOMIC DNA]</scope>
    <source>
        <strain evidence="11 12">RL21-008-BIB-A</strain>
    </source>
</reference>
<evidence type="ECO:0000256" key="7">
    <source>
        <dbReference type="SAM" id="Phobius"/>
    </source>
</evidence>
<keyword evidence="12" id="KW-1185">Reference proteome</keyword>
<feature type="domain" description="Nucleoside transporter/FeoB GTPase Gate" evidence="10">
    <location>
        <begin position="118"/>
        <end position="217"/>
    </location>
</feature>
<sequence>MSILKALISIALLLLLAYALSPDRRRIAWRTVLLALLLQSLLFIVISYIPPVRAAFFSIGAAFTALLDFAGVGAHFLLGNLTSDNFGLVRNAAGEVSLGTVVAQDSSEQLKLFDWIYAFKVFPILIFFAALTSVLYHFGILQKLVAAMAWLMRRSMRLSGVESLATAGNLFLGMSESPLLVRPYLKHMTQSELACLLIGAMSLLAGSTLGAYVGLLGGDNPVDQARFASMLILASFMNAPAAIIFAKILFPENPQHLAVAISARAGMSSSMHASDSGEGEDTQEHGAGRSLMTAIVDGAMDGVKMCVASAAILIAIISLIALLNALTRDLAGELLGVNAWIRTSSGGVFDGLTFQYLFGQIMRVVAFMIGVSWSESLQVGSLLGTKIVINEFVAYIELTRMRTAGQLSQHAVFISTFALSSFSNFGTVGIMTAGISALAPSQRDTLGRIGLRCLLGAVLAGFLTASTAAMWTSLAN</sequence>
<dbReference type="Pfam" id="PF01773">
    <property type="entry name" value="Nucleos_tra2_N"/>
    <property type="match status" value="1"/>
</dbReference>
<evidence type="ECO:0000256" key="1">
    <source>
        <dbReference type="ARBA" id="ARBA00004651"/>
    </source>
</evidence>
<evidence type="ECO:0000256" key="2">
    <source>
        <dbReference type="ARBA" id="ARBA00009033"/>
    </source>
</evidence>